<evidence type="ECO:0000256" key="1">
    <source>
        <dbReference type="SAM" id="Phobius"/>
    </source>
</evidence>
<feature type="transmembrane region" description="Helical" evidence="1">
    <location>
        <begin position="44"/>
        <end position="69"/>
    </location>
</feature>
<organism evidence="2 3">
    <name type="scientific">Kipferlia bialata</name>
    <dbReference type="NCBI Taxonomy" id="797122"/>
    <lineage>
        <taxon>Eukaryota</taxon>
        <taxon>Metamonada</taxon>
        <taxon>Carpediemonas-like organisms</taxon>
        <taxon>Kipferlia</taxon>
    </lineage>
</organism>
<keyword evidence="1" id="KW-0472">Membrane</keyword>
<keyword evidence="3" id="KW-1185">Reference proteome</keyword>
<protein>
    <submittedName>
        <fullName evidence="2">Uncharacterized protein</fullName>
    </submittedName>
</protein>
<name>A0A391NYY1_9EUKA</name>
<comment type="caution">
    <text evidence="2">The sequence shown here is derived from an EMBL/GenBank/DDBJ whole genome shotgun (WGS) entry which is preliminary data.</text>
</comment>
<dbReference type="AlphaFoldDB" id="A0A391NYY1"/>
<proteinExistence type="predicted"/>
<gene>
    <name evidence="2" type="ORF">KIPB_013716</name>
</gene>
<dbReference type="EMBL" id="BDIP01006660">
    <property type="protein sequence ID" value="GCA64248.1"/>
    <property type="molecule type" value="Genomic_DNA"/>
</dbReference>
<keyword evidence="1" id="KW-0812">Transmembrane</keyword>
<accession>A0A391NYY1</accession>
<evidence type="ECO:0000313" key="2">
    <source>
        <dbReference type="EMBL" id="GCA64248.1"/>
    </source>
</evidence>
<evidence type="ECO:0000313" key="3">
    <source>
        <dbReference type="Proteomes" id="UP000265618"/>
    </source>
</evidence>
<sequence length="135" mass="14749">MHARKRDLGASEPKKQSRFVRWLDQYGESHGQEETGPTTQPKSVAGAIVSLCVRALFLFLIVAAVMSLWNALVNGAGDVVIGQATQYHATSSRLDVPSLDLAVTYDVVFYNQDESVSPVQNIEATSPEEFSNYAS</sequence>
<keyword evidence="1" id="KW-1133">Transmembrane helix</keyword>
<feature type="non-terminal residue" evidence="2">
    <location>
        <position position="135"/>
    </location>
</feature>
<reference evidence="2 3" key="1">
    <citation type="journal article" date="2018" name="PLoS ONE">
        <title>The draft genome of Kipferlia bialata reveals reductive genome evolution in fornicate parasites.</title>
        <authorList>
            <person name="Tanifuji G."/>
            <person name="Takabayashi S."/>
            <person name="Kume K."/>
            <person name="Takagi M."/>
            <person name="Nakayama T."/>
            <person name="Kamikawa R."/>
            <person name="Inagaki Y."/>
            <person name="Hashimoto T."/>
        </authorList>
    </citation>
    <scope>NUCLEOTIDE SEQUENCE [LARGE SCALE GENOMIC DNA]</scope>
    <source>
        <strain evidence="2">NY0173</strain>
    </source>
</reference>
<dbReference type="Proteomes" id="UP000265618">
    <property type="component" value="Unassembled WGS sequence"/>
</dbReference>